<reference evidence="1 2" key="1">
    <citation type="submission" date="2019-12" db="EMBL/GenBank/DDBJ databases">
        <title>Whole genome shotgun sequence of Streptomyces libani subsp. libani NBRC 13452.</title>
        <authorList>
            <person name="Ichikawa N."/>
            <person name="Kimura A."/>
            <person name="Kitahashi Y."/>
            <person name="Komaki H."/>
            <person name="Tamura T."/>
        </authorList>
    </citation>
    <scope>NUCLEOTIDE SEQUENCE [LARGE SCALE GENOMIC DNA]</scope>
    <source>
        <strain evidence="1 2">NBRC 13452</strain>
    </source>
</reference>
<sequence length="104" mass="10974">MGGWADGQVSVGGYEFGSELTVGGPVGGPRLVRPGMWTVLATLGPRGANRCVGAWLTGAWLRPSSAAIGRVRHIRHVRRVGLVRYATAVSSSRRGYNGFPRSGP</sequence>
<accession>A0A640TV07</accession>
<proteinExistence type="predicted"/>
<protein>
    <submittedName>
        <fullName evidence="1">Uncharacterized protein</fullName>
    </submittedName>
</protein>
<dbReference type="EMBL" id="BLIP01000003">
    <property type="protein sequence ID" value="GFE26994.1"/>
    <property type="molecule type" value="Genomic_DNA"/>
</dbReference>
<evidence type="ECO:0000313" key="1">
    <source>
        <dbReference type="EMBL" id="GFE26994.1"/>
    </source>
</evidence>
<dbReference type="AlphaFoldDB" id="A0A640TV07"/>
<comment type="caution">
    <text evidence="1">The sequence shown here is derived from an EMBL/GenBank/DDBJ whole genome shotgun (WGS) entry which is preliminary data.</text>
</comment>
<organism evidence="1 2">
    <name type="scientific">Streptomyces nigrescens</name>
    <dbReference type="NCBI Taxonomy" id="1920"/>
    <lineage>
        <taxon>Bacteria</taxon>
        <taxon>Bacillati</taxon>
        <taxon>Actinomycetota</taxon>
        <taxon>Actinomycetes</taxon>
        <taxon>Kitasatosporales</taxon>
        <taxon>Streptomycetaceae</taxon>
        <taxon>Streptomyces</taxon>
    </lineage>
</organism>
<gene>
    <name evidence="1" type="ORF">Sliba_74470</name>
</gene>
<evidence type="ECO:0000313" key="2">
    <source>
        <dbReference type="Proteomes" id="UP000429552"/>
    </source>
</evidence>
<name>A0A640TV07_STRNI</name>
<dbReference type="Proteomes" id="UP000429552">
    <property type="component" value="Unassembled WGS sequence"/>
</dbReference>